<comment type="caution">
    <text evidence="3">The sequence shown here is derived from an EMBL/GenBank/DDBJ whole genome shotgun (WGS) entry which is preliminary data.</text>
</comment>
<keyword evidence="4" id="KW-1185">Reference proteome</keyword>
<gene>
    <name evidence="3" type="ORF">M23134_03114</name>
</gene>
<sequence>MNTPNYLQDNPDYIKKVSQLLLSDNPENIELGFQIVKGAGTIPVKLYPILTNNRYKVVKCLEYSFTDLLQSRKKINLNYLRLKRLPLPLLQLKSLQHLGLAGNPQLNNPQTFELLAQMPGLKALDLYSWHLTEVPKALLNLQHLQHLGLGANPHLNLDLVFTQLRGLPQLESLSLYNNKLKTLPPGIRVLDQLKKLDLSDNYFEGLPEVIHQMPRLKHLELCDNRGTDYWDHFWDIDNEDARKLQKEFPNIVITFG</sequence>
<evidence type="ECO:0000256" key="2">
    <source>
        <dbReference type="ARBA" id="ARBA00022737"/>
    </source>
</evidence>
<keyword evidence="2" id="KW-0677">Repeat</keyword>
<dbReference type="PROSITE" id="PS51450">
    <property type="entry name" value="LRR"/>
    <property type="match status" value="2"/>
</dbReference>
<reference evidence="3 4" key="1">
    <citation type="submission" date="2007-01" db="EMBL/GenBank/DDBJ databases">
        <authorList>
            <person name="Haygood M."/>
            <person name="Podell S."/>
            <person name="Anderson C."/>
            <person name="Hopkinson B."/>
            <person name="Roe K."/>
            <person name="Barbeau K."/>
            <person name="Gaasterland T."/>
            <person name="Ferriera S."/>
            <person name="Johnson J."/>
            <person name="Kravitz S."/>
            <person name="Beeson K."/>
            <person name="Sutton G."/>
            <person name="Rogers Y.-H."/>
            <person name="Friedman R."/>
            <person name="Frazier M."/>
            <person name="Venter J.C."/>
        </authorList>
    </citation>
    <scope>NUCLEOTIDE SEQUENCE [LARGE SCALE GENOMIC DNA]</scope>
    <source>
        <strain evidence="3 4">ATCC 23134</strain>
    </source>
</reference>
<dbReference type="RefSeq" id="WP_002694705.1">
    <property type="nucleotide sequence ID" value="NZ_AAWS01000006.1"/>
</dbReference>
<dbReference type="GO" id="GO:0005737">
    <property type="term" value="C:cytoplasm"/>
    <property type="evidence" value="ECO:0007669"/>
    <property type="project" value="TreeGrafter"/>
</dbReference>
<organism evidence="3 4">
    <name type="scientific">Microscilla marina ATCC 23134</name>
    <dbReference type="NCBI Taxonomy" id="313606"/>
    <lineage>
        <taxon>Bacteria</taxon>
        <taxon>Pseudomonadati</taxon>
        <taxon>Bacteroidota</taxon>
        <taxon>Cytophagia</taxon>
        <taxon>Cytophagales</taxon>
        <taxon>Microscillaceae</taxon>
        <taxon>Microscilla</taxon>
    </lineage>
</organism>
<dbReference type="SMART" id="SM00369">
    <property type="entry name" value="LRR_TYP"/>
    <property type="match status" value="3"/>
</dbReference>
<dbReference type="InterPro" id="IPR003591">
    <property type="entry name" value="Leu-rich_rpt_typical-subtyp"/>
</dbReference>
<dbReference type="Pfam" id="PF12799">
    <property type="entry name" value="LRR_4"/>
    <property type="match status" value="1"/>
</dbReference>
<evidence type="ECO:0000256" key="1">
    <source>
        <dbReference type="ARBA" id="ARBA00022614"/>
    </source>
</evidence>
<dbReference type="SUPFAM" id="SSF52058">
    <property type="entry name" value="L domain-like"/>
    <property type="match status" value="1"/>
</dbReference>
<evidence type="ECO:0000313" key="3">
    <source>
        <dbReference type="EMBL" id="EAY30478.1"/>
    </source>
</evidence>
<protein>
    <submittedName>
        <fullName evidence="3">Leucine-rich repeat containing protein</fullName>
    </submittedName>
</protein>
<dbReference type="PANTHER" id="PTHR48051">
    <property type="match status" value="1"/>
</dbReference>
<keyword evidence="1" id="KW-0433">Leucine-rich repeat</keyword>
<dbReference type="InterPro" id="IPR050216">
    <property type="entry name" value="LRR_domain-containing"/>
</dbReference>
<dbReference type="InterPro" id="IPR025875">
    <property type="entry name" value="Leu-rich_rpt_4"/>
</dbReference>
<dbReference type="eggNOG" id="COG4886">
    <property type="taxonomic scope" value="Bacteria"/>
</dbReference>
<accession>A1ZG61</accession>
<evidence type="ECO:0000313" key="4">
    <source>
        <dbReference type="Proteomes" id="UP000004095"/>
    </source>
</evidence>
<dbReference type="InterPro" id="IPR032675">
    <property type="entry name" value="LRR_dom_sf"/>
</dbReference>
<name>A1ZG61_MICM2</name>
<dbReference type="InterPro" id="IPR001611">
    <property type="entry name" value="Leu-rich_rpt"/>
</dbReference>
<dbReference type="EMBL" id="AAWS01000006">
    <property type="protein sequence ID" value="EAY30478.1"/>
    <property type="molecule type" value="Genomic_DNA"/>
</dbReference>
<dbReference type="Gene3D" id="3.80.10.10">
    <property type="entry name" value="Ribonuclease Inhibitor"/>
    <property type="match status" value="1"/>
</dbReference>
<dbReference type="Proteomes" id="UP000004095">
    <property type="component" value="Unassembled WGS sequence"/>
</dbReference>
<proteinExistence type="predicted"/>
<dbReference type="PANTHER" id="PTHR48051:SF1">
    <property type="entry name" value="RAS SUPPRESSOR PROTEIN 1"/>
    <property type="match status" value="1"/>
</dbReference>
<dbReference type="AlphaFoldDB" id="A1ZG61"/>